<keyword evidence="5" id="KW-0521">NADP</keyword>
<feature type="region of interest" description="Disordered" evidence="8">
    <location>
        <begin position="537"/>
        <end position="556"/>
    </location>
</feature>
<dbReference type="InterPro" id="IPR023753">
    <property type="entry name" value="FAD/NAD-binding_dom"/>
</dbReference>
<keyword evidence="7" id="KW-0503">Monooxygenase</keyword>
<dbReference type="EMBL" id="JAQQWP010000001">
    <property type="protein sequence ID" value="KAK8133023.1"/>
    <property type="molecule type" value="Genomic_DNA"/>
</dbReference>
<feature type="compositionally biased region" description="Basic and acidic residues" evidence="8">
    <location>
        <begin position="537"/>
        <end position="552"/>
    </location>
</feature>
<keyword evidence="6" id="KW-0560">Oxidoreductase</keyword>
<accession>A0AAW0RDU3</accession>
<comment type="similarity">
    <text evidence="2">Belongs to the FAD-binding monooxygenase family.</text>
</comment>
<protein>
    <recommendedName>
        <fullName evidence="9">FAD/NAD(P)-binding domain-containing protein</fullName>
    </recommendedName>
</protein>
<dbReference type="Pfam" id="PF07992">
    <property type="entry name" value="Pyr_redox_2"/>
    <property type="match status" value="1"/>
</dbReference>
<comment type="cofactor">
    <cofactor evidence="1">
        <name>FAD</name>
        <dbReference type="ChEBI" id="CHEBI:57692"/>
    </cofactor>
</comment>
<reference evidence="10 11" key="1">
    <citation type="submission" date="2023-01" db="EMBL/GenBank/DDBJ databases">
        <title>Analysis of 21 Apiospora genomes using comparative genomics revels a genus with tremendous synthesis potential of carbohydrate active enzymes and secondary metabolites.</title>
        <authorList>
            <person name="Sorensen T."/>
        </authorList>
    </citation>
    <scope>NUCLEOTIDE SEQUENCE [LARGE SCALE GENOMIC DNA]</scope>
    <source>
        <strain evidence="10 11">CBS 117206</strain>
    </source>
</reference>
<dbReference type="SUPFAM" id="SSF51905">
    <property type="entry name" value="FAD/NAD(P)-binding domain"/>
    <property type="match status" value="2"/>
</dbReference>
<sequence>MASMLFSGDGARSFDTGTDTHHTAVHPLKTLEFDTPTIKEKYEIERAKRDVAVGMSQFKQPKGANSRLRDDVFQPTVSREPLEAETRVLICGAGFAGLITAVNLKKDHGIQDFTIIDRAGDFGGVACDVESYLYMPFLEETGFTPTQRFSYGPEIRTQIGKVAEKWDLKAHAHFHTEITAMDWDESIRRWHVRTNHKDHFVAQFVVLATGTFHEMKLPGLPGLETFERPHFHSSRWDYSISGGSPTDWNLHKLADKTVGIIGTGASAAQLVPQLAKHAGKVYVFQRTPSSISLRDNTATNDNTEITAVMQTAGWQRARMEEFANILQGAVVDRDCSALEGLEALTVRALFKEAQAAGAVVLPEEIPGLLQLADLRLMNGIRATIDETVRDRATAAALKPWYPFMCKRPVFNNDYLAAFNCPSVALVDTQGRGVERLTATGVVADGREYPVDVLVYSTGFDYETDAGFARRTGIRLVGTRGRTLDEAAAARPGGAPRHPLRHPPARAGVTANWTHTAYVAAEHIAAVVAQVLGRDGEPCATKTEEGDAGESKSVEGLSHQGEVIEPTEEAVEAWGRQVDEGHEMRLGFNATCPLDTTTSKGGLRKSLPAWPSTLKESWNGRM</sequence>
<evidence type="ECO:0000313" key="10">
    <source>
        <dbReference type="EMBL" id="KAK8133023.1"/>
    </source>
</evidence>
<dbReference type="GO" id="GO:0004497">
    <property type="term" value="F:monooxygenase activity"/>
    <property type="evidence" value="ECO:0007669"/>
    <property type="project" value="UniProtKB-KW"/>
</dbReference>
<evidence type="ECO:0000256" key="3">
    <source>
        <dbReference type="ARBA" id="ARBA00022630"/>
    </source>
</evidence>
<dbReference type="InterPro" id="IPR036188">
    <property type="entry name" value="FAD/NAD-bd_sf"/>
</dbReference>
<evidence type="ECO:0000313" key="11">
    <source>
        <dbReference type="Proteomes" id="UP001392437"/>
    </source>
</evidence>
<organism evidence="10 11">
    <name type="scientific">Apiospora kogelbergensis</name>
    <dbReference type="NCBI Taxonomy" id="1337665"/>
    <lineage>
        <taxon>Eukaryota</taxon>
        <taxon>Fungi</taxon>
        <taxon>Dikarya</taxon>
        <taxon>Ascomycota</taxon>
        <taxon>Pezizomycotina</taxon>
        <taxon>Sordariomycetes</taxon>
        <taxon>Xylariomycetidae</taxon>
        <taxon>Amphisphaeriales</taxon>
        <taxon>Apiosporaceae</taxon>
        <taxon>Apiospora</taxon>
    </lineage>
</organism>
<keyword evidence="3" id="KW-0285">Flavoprotein</keyword>
<evidence type="ECO:0000256" key="6">
    <source>
        <dbReference type="ARBA" id="ARBA00023002"/>
    </source>
</evidence>
<dbReference type="AlphaFoldDB" id="A0AAW0RDU3"/>
<dbReference type="Proteomes" id="UP001392437">
    <property type="component" value="Unassembled WGS sequence"/>
</dbReference>
<evidence type="ECO:0000256" key="7">
    <source>
        <dbReference type="ARBA" id="ARBA00023033"/>
    </source>
</evidence>
<dbReference type="PANTHER" id="PTHR43098">
    <property type="entry name" value="L-ORNITHINE N(5)-MONOOXYGENASE-RELATED"/>
    <property type="match status" value="1"/>
</dbReference>
<proteinExistence type="inferred from homology"/>
<name>A0AAW0RDU3_9PEZI</name>
<dbReference type="Gene3D" id="3.50.50.60">
    <property type="entry name" value="FAD/NAD(P)-binding domain"/>
    <property type="match status" value="3"/>
</dbReference>
<dbReference type="PANTHER" id="PTHR43098:SF4">
    <property type="entry name" value="BLR3857 PROTEIN"/>
    <property type="match status" value="1"/>
</dbReference>
<gene>
    <name evidence="10" type="ORF">PG999_001196</name>
</gene>
<comment type="caution">
    <text evidence="10">The sequence shown here is derived from an EMBL/GenBank/DDBJ whole genome shotgun (WGS) entry which is preliminary data.</text>
</comment>
<evidence type="ECO:0000256" key="1">
    <source>
        <dbReference type="ARBA" id="ARBA00001974"/>
    </source>
</evidence>
<keyword evidence="11" id="KW-1185">Reference proteome</keyword>
<evidence type="ECO:0000256" key="2">
    <source>
        <dbReference type="ARBA" id="ARBA00010139"/>
    </source>
</evidence>
<keyword evidence="4" id="KW-0274">FAD</keyword>
<evidence type="ECO:0000256" key="4">
    <source>
        <dbReference type="ARBA" id="ARBA00022827"/>
    </source>
</evidence>
<feature type="domain" description="FAD/NAD(P)-binding" evidence="9">
    <location>
        <begin position="87"/>
        <end position="289"/>
    </location>
</feature>
<dbReference type="InterPro" id="IPR050775">
    <property type="entry name" value="FAD-binding_Monooxygenases"/>
</dbReference>
<evidence type="ECO:0000259" key="9">
    <source>
        <dbReference type="Pfam" id="PF07992"/>
    </source>
</evidence>
<evidence type="ECO:0000256" key="5">
    <source>
        <dbReference type="ARBA" id="ARBA00022857"/>
    </source>
</evidence>
<evidence type="ECO:0000256" key="8">
    <source>
        <dbReference type="SAM" id="MobiDB-lite"/>
    </source>
</evidence>